<reference evidence="3 4" key="1">
    <citation type="submission" date="2020-01" db="EMBL/GenBank/DDBJ databases">
        <title>Pseudarthrobacter psychrotolerans sp. nov., isolated from antarctic soil.</title>
        <authorList>
            <person name="Shin Y."/>
            <person name="Park W."/>
        </authorList>
    </citation>
    <scope>NUCLEOTIDE SEQUENCE [LARGE SCALE GENOMIC DNA]</scope>
    <source>
        <strain evidence="3 4">YJ56</strain>
    </source>
</reference>
<dbReference type="SUPFAM" id="SSF52540">
    <property type="entry name" value="P-loop containing nucleoside triphosphate hydrolases"/>
    <property type="match status" value="1"/>
</dbReference>
<protein>
    <submittedName>
        <fullName evidence="3">Uncharacterized protein</fullName>
    </submittedName>
</protein>
<evidence type="ECO:0000313" key="4">
    <source>
        <dbReference type="Proteomes" id="UP000464186"/>
    </source>
</evidence>
<evidence type="ECO:0000256" key="1">
    <source>
        <dbReference type="SAM" id="Coils"/>
    </source>
</evidence>
<organism evidence="3 4">
    <name type="scientific">Pseudarthrobacter psychrotolerans</name>
    <dbReference type="NCBI Taxonomy" id="2697569"/>
    <lineage>
        <taxon>Bacteria</taxon>
        <taxon>Bacillati</taxon>
        <taxon>Actinomycetota</taxon>
        <taxon>Actinomycetes</taxon>
        <taxon>Micrococcales</taxon>
        <taxon>Micrococcaceae</taxon>
        <taxon>Pseudarthrobacter</taxon>
    </lineage>
</organism>
<dbReference type="Proteomes" id="UP000464186">
    <property type="component" value="Chromosome"/>
</dbReference>
<dbReference type="KEGG" id="psey:GU243_08735"/>
<proteinExistence type="predicted"/>
<accession>A0A6P1NL80</accession>
<keyword evidence="4" id="KW-1185">Reference proteome</keyword>
<gene>
    <name evidence="3" type="ORF">GU243_08735</name>
</gene>
<evidence type="ECO:0000256" key="2">
    <source>
        <dbReference type="SAM" id="MobiDB-lite"/>
    </source>
</evidence>
<dbReference type="EMBL" id="CP047898">
    <property type="protein sequence ID" value="QHK19803.1"/>
    <property type="molecule type" value="Genomic_DNA"/>
</dbReference>
<name>A0A6P1NL80_9MICC</name>
<feature type="coiled-coil region" evidence="1">
    <location>
        <begin position="376"/>
        <end position="410"/>
    </location>
</feature>
<sequence>MTSPSDTHDWEDEIAVEAAVDIELVRDVLADGRIPGVRMLPAPRHLRVEALHFAGVKNTSPSNDDTVRVFTPYSFTHELSPEITAYVSAGKNDAGKSSIINYLLWALRGQTELQGDVRSWTHQVAALFTIDGQRILVAWAVHEGVPSGRILRLATGQTVNWADVDLGALAATTAAASLFRDYEMLDDGDASVTGQRGEAIENLVATLLDAGAVSLGQFGDDRSFTAVVSDVMMTSLGFEAIEAWQRNPKGLDAEDGKVIKHAWPLWSQALVITNPSIKSVLGETPQLATAILQTYLGASWGPATLAARTRKQEIEGLLAGLRRRRSKDEQARVSGVDALREEEARIETELAAFPAASTAEYIDAVLTHALNTADALARSEQSVLNYAREYGRLERELQDAEADELALVEAAVTKRFWHSLKPSCCPRCDGAVDEARWKREQEGSCSICDSPIAEPTPTKQQAAPVGQTVGSEGADSGGDVVTMDDDDDDELDDVEEARARTAVLARLVTKADQNHDKVVLERDLARSLHDEAVAAISANGGDPARRRDLERDLATVRGRLMERAEPTTPGDGFPDQEERVRIVGIAEKVATKRRDLEQQALLDLVSERVTALGRHLGIDQLERATLKGNAHLPVVKGGKKENFGKLTEGERLRLKIAVVIGLLQVGSLAGVGRHPGLLIIDSLAREEVNPSNVETLLRELRDVGAEHGLQVITSSAHGNIVQGVLSGAAIRHARDDGYMW</sequence>
<evidence type="ECO:0000313" key="3">
    <source>
        <dbReference type="EMBL" id="QHK19803.1"/>
    </source>
</evidence>
<feature type="region of interest" description="Disordered" evidence="2">
    <location>
        <begin position="453"/>
        <end position="480"/>
    </location>
</feature>
<dbReference type="InterPro" id="IPR027417">
    <property type="entry name" value="P-loop_NTPase"/>
</dbReference>
<dbReference type="Gene3D" id="3.40.50.300">
    <property type="entry name" value="P-loop containing nucleotide triphosphate hydrolases"/>
    <property type="match status" value="1"/>
</dbReference>
<dbReference type="AlphaFoldDB" id="A0A6P1NL80"/>
<keyword evidence="1" id="KW-0175">Coiled coil</keyword>